<accession>A0A9W7SMP8</accession>
<evidence type="ECO:0000256" key="3">
    <source>
        <dbReference type="ARBA" id="ARBA00023015"/>
    </source>
</evidence>
<protein>
    <submittedName>
        <fullName evidence="6">RNA polymerase II transcription cofactor-like protein 1</fullName>
    </submittedName>
</protein>
<dbReference type="OrthoDB" id="203279at2759"/>
<reference evidence="6 7" key="1">
    <citation type="journal article" date="2018" name="IMA Fungus">
        <title>IMA Genome-F 10: Nine draft genome sequences of Claviceps purpurea s.lat., including C. arundinis, C. humidiphila, and C. cf. spartinae, pseudomolecules for the pitch canker pathogen Fusarium circinatum, draft genome of Davidsoniella eucalypti, Grosmannia galeiformis, Quambalaria eucalypti, and Teratosphaeria destructans.</title>
        <authorList>
            <person name="Wingfield B.D."/>
            <person name="Liu M."/>
            <person name="Nguyen H.D."/>
            <person name="Lane F.A."/>
            <person name="Morgan S.W."/>
            <person name="De Vos L."/>
            <person name="Wilken P.M."/>
            <person name="Duong T.A."/>
            <person name="Aylward J."/>
            <person name="Coetzee M.P."/>
            <person name="Dadej K."/>
            <person name="De Beer Z.W."/>
            <person name="Findlay W."/>
            <person name="Havenga M."/>
            <person name="Kolarik M."/>
            <person name="Menzies J.G."/>
            <person name="Naidoo K."/>
            <person name="Pochopski O."/>
            <person name="Shoukouhi P."/>
            <person name="Santana Q.C."/>
            <person name="Seifert K.A."/>
            <person name="Soal N."/>
            <person name="Steenkamp E.T."/>
            <person name="Tatham C.T."/>
            <person name="van der Nest M.A."/>
            <person name="Wingfield M.J."/>
        </authorList>
    </citation>
    <scope>NUCLEOTIDE SEQUENCE [LARGE SCALE GENOMIC DNA]</scope>
    <source>
        <strain evidence="6">CMW44962</strain>
    </source>
</reference>
<dbReference type="GO" id="GO:0016592">
    <property type="term" value="C:mediator complex"/>
    <property type="evidence" value="ECO:0007669"/>
    <property type="project" value="InterPro"/>
</dbReference>
<keyword evidence="5" id="KW-0539">Nucleus</keyword>
<evidence type="ECO:0000313" key="6">
    <source>
        <dbReference type="EMBL" id="KAH9823653.1"/>
    </source>
</evidence>
<comment type="subcellular location">
    <subcellularLocation>
        <location evidence="1">Nucleus</location>
    </subcellularLocation>
</comment>
<dbReference type="GO" id="GO:0003712">
    <property type="term" value="F:transcription coregulator activity"/>
    <property type="evidence" value="ECO:0007669"/>
    <property type="project" value="InterPro"/>
</dbReference>
<keyword evidence="3" id="KW-0805">Transcription regulation</keyword>
<evidence type="ECO:0000256" key="1">
    <source>
        <dbReference type="ARBA" id="ARBA00004123"/>
    </source>
</evidence>
<evidence type="ECO:0000313" key="7">
    <source>
        <dbReference type="Proteomes" id="UP001138500"/>
    </source>
</evidence>
<comment type="similarity">
    <text evidence="2">Belongs to the Mediator complex subunit 22 family.</text>
</comment>
<dbReference type="AlphaFoldDB" id="A0A9W7SMP8"/>
<dbReference type="Proteomes" id="UP001138500">
    <property type="component" value="Unassembled WGS sequence"/>
</dbReference>
<name>A0A9W7SMP8_9PEZI</name>
<keyword evidence="4" id="KW-0804">Transcription</keyword>
<reference evidence="6 7" key="2">
    <citation type="journal article" date="2021" name="Curr. Genet.">
        <title>Genetic response to nitrogen starvation in the aggressive Eucalyptus foliar pathogen Teratosphaeria destructans.</title>
        <authorList>
            <person name="Havenga M."/>
            <person name="Wingfield B.D."/>
            <person name="Wingfield M.J."/>
            <person name="Dreyer L.L."/>
            <person name="Roets F."/>
            <person name="Aylward J."/>
        </authorList>
    </citation>
    <scope>NUCLEOTIDE SEQUENCE [LARGE SCALE GENOMIC DNA]</scope>
    <source>
        <strain evidence="6">CMW44962</strain>
    </source>
</reference>
<comment type="caution">
    <text evidence="6">The sequence shown here is derived from an EMBL/GenBank/DDBJ whole genome shotgun (WGS) entry which is preliminary data.</text>
</comment>
<proteinExistence type="inferred from homology"/>
<keyword evidence="7" id="KW-1185">Reference proteome</keyword>
<evidence type="ECO:0000256" key="5">
    <source>
        <dbReference type="ARBA" id="ARBA00023242"/>
    </source>
</evidence>
<dbReference type="Pfam" id="PF06179">
    <property type="entry name" value="Med22"/>
    <property type="match status" value="1"/>
</dbReference>
<organism evidence="6 7">
    <name type="scientific">Teratosphaeria destructans</name>
    <dbReference type="NCBI Taxonomy" id="418781"/>
    <lineage>
        <taxon>Eukaryota</taxon>
        <taxon>Fungi</taxon>
        <taxon>Dikarya</taxon>
        <taxon>Ascomycota</taxon>
        <taxon>Pezizomycotina</taxon>
        <taxon>Dothideomycetes</taxon>
        <taxon>Dothideomycetidae</taxon>
        <taxon>Mycosphaerellales</taxon>
        <taxon>Teratosphaeriaceae</taxon>
        <taxon>Teratosphaeria</taxon>
    </lineage>
</organism>
<sequence length="130" mass="14231">MAAPPRDTASLIKRIDTLRGDFLARFQNLMAIPNIGAKDRNTSAIIQLQMQVETAALIRAGEDMQTLIRQLQEMWLFGQLRPAGQNEAQKRADASAEAVAGLLQQLSGESHRTAINGHAETTVDTTMDES</sequence>
<dbReference type="GO" id="GO:0006357">
    <property type="term" value="P:regulation of transcription by RNA polymerase II"/>
    <property type="evidence" value="ECO:0007669"/>
    <property type="project" value="InterPro"/>
</dbReference>
<dbReference type="EMBL" id="RIBY02002189">
    <property type="protein sequence ID" value="KAH9823653.1"/>
    <property type="molecule type" value="Genomic_DNA"/>
</dbReference>
<evidence type="ECO:0000256" key="2">
    <source>
        <dbReference type="ARBA" id="ARBA00005942"/>
    </source>
</evidence>
<gene>
    <name evidence="6" type="ORF">Tdes44962_MAKER04615</name>
</gene>
<dbReference type="InterPro" id="IPR009332">
    <property type="entry name" value="Med22"/>
</dbReference>
<evidence type="ECO:0000256" key="4">
    <source>
        <dbReference type="ARBA" id="ARBA00023163"/>
    </source>
</evidence>